<evidence type="ECO:0000313" key="2">
    <source>
        <dbReference type="EMBL" id="CAF4224577.1"/>
    </source>
</evidence>
<dbReference type="CDD" id="cd00303">
    <property type="entry name" value="retropepsin_like"/>
    <property type="match status" value="1"/>
</dbReference>
<accession>A0A820D9C2</accession>
<dbReference type="SUPFAM" id="SSF50630">
    <property type="entry name" value="Acid proteases"/>
    <property type="match status" value="1"/>
</dbReference>
<dbReference type="InterPro" id="IPR021109">
    <property type="entry name" value="Peptidase_aspartic_dom_sf"/>
</dbReference>
<reference evidence="2" key="1">
    <citation type="submission" date="2021-02" db="EMBL/GenBank/DDBJ databases">
        <authorList>
            <person name="Nowell W R."/>
        </authorList>
    </citation>
    <scope>NUCLEOTIDE SEQUENCE</scope>
</reference>
<dbReference type="Gene3D" id="3.10.10.10">
    <property type="entry name" value="HIV Type 1 Reverse Transcriptase, subunit A, domain 1"/>
    <property type="match status" value="1"/>
</dbReference>
<evidence type="ECO:0000259" key="1">
    <source>
        <dbReference type="Pfam" id="PF03732"/>
    </source>
</evidence>
<gene>
    <name evidence="2" type="ORF">OVN521_LOCUS27627</name>
</gene>
<dbReference type="Gene3D" id="2.40.70.10">
    <property type="entry name" value="Acid Proteases"/>
    <property type="match status" value="1"/>
</dbReference>
<dbReference type="Proteomes" id="UP000663866">
    <property type="component" value="Unassembled WGS sequence"/>
</dbReference>
<dbReference type="GO" id="GO:0006508">
    <property type="term" value="P:proteolysis"/>
    <property type="evidence" value="ECO:0007669"/>
    <property type="project" value="InterPro"/>
</dbReference>
<name>A0A820D9C2_9BILA</name>
<dbReference type="SUPFAM" id="SSF56672">
    <property type="entry name" value="DNA/RNA polymerases"/>
    <property type="match status" value="1"/>
</dbReference>
<dbReference type="InterPro" id="IPR001969">
    <property type="entry name" value="Aspartic_peptidase_AS"/>
</dbReference>
<dbReference type="PANTHER" id="PTHR33194:SF4">
    <property type="entry name" value="CCHC-TYPE DOMAIN-CONTAINING PROTEIN"/>
    <property type="match status" value="1"/>
</dbReference>
<dbReference type="AlphaFoldDB" id="A0A820D9C2"/>
<dbReference type="Pfam" id="PF13975">
    <property type="entry name" value="gag-asp_proteas"/>
    <property type="match status" value="1"/>
</dbReference>
<dbReference type="PANTHER" id="PTHR33194">
    <property type="entry name" value="ZINC KNUCKLE DOMAINCONTAINING PROTEIN"/>
    <property type="match status" value="1"/>
</dbReference>
<protein>
    <recommendedName>
        <fullName evidence="1">Retrotransposon gag domain-containing protein</fullName>
    </recommendedName>
</protein>
<dbReference type="InterPro" id="IPR043502">
    <property type="entry name" value="DNA/RNA_pol_sf"/>
</dbReference>
<dbReference type="Pfam" id="PF03732">
    <property type="entry name" value="Retrotrans_gag"/>
    <property type="match status" value="1"/>
</dbReference>
<organism evidence="2 3">
    <name type="scientific">Rotaria magnacalcarata</name>
    <dbReference type="NCBI Taxonomy" id="392030"/>
    <lineage>
        <taxon>Eukaryota</taxon>
        <taxon>Metazoa</taxon>
        <taxon>Spiralia</taxon>
        <taxon>Gnathifera</taxon>
        <taxon>Rotifera</taxon>
        <taxon>Eurotatoria</taxon>
        <taxon>Bdelloidea</taxon>
        <taxon>Philodinida</taxon>
        <taxon>Philodinidae</taxon>
        <taxon>Rotaria</taxon>
    </lineage>
</organism>
<feature type="domain" description="Retrotransposon gag" evidence="1">
    <location>
        <begin position="100"/>
        <end position="185"/>
    </location>
</feature>
<comment type="caution">
    <text evidence="2">The sequence shown here is derived from an EMBL/GenBank/DDBJ whole genome shotgun (WGS) entry which is preliminary data.</text>
</comment>
<evidence type="ECO:0000313" key="3">
    <source>
        <dbReference type="Proteomes" id="UP000663866"/>
    </source>
</evidence>
<keyword evidence="3" id="KW-1185">Reference proteome</keyword>
<dbReference type="InterPro" id="IPR005162">
    <property type="entry name" value="Retrotrans_gag_dom"/>
</dbReference>
<proteinExistence type="predicted"/>
<dbReference type="EMBL" id="CAJOBG010007710">
    <property type="protein sequence ID" value="CAF4224577.1"/>
    <property type="molecule type" value="Genomic_DNA"/>
</dbReference>
<dbReference type="PROSITE" id="PS00141">
    <property type="entry name" value="ASP_PROTEASE"/>
    <property type="match status" value="1"/>
</dbReference>
<dbReference type="GO" id="GO:0004190">
    <property type="term" value="F:aspartic-type endopeptidase activity"/>
    <property type="evidence" value="ECO:0007669"/>
    <property type="project" value="InterPro"/>
</dbReference>
<sequence>MVTTRLQHHQLFAKEVQRLSLIDMEPSDTSPSSHSTVYRPLFTSNMEAQFMSTLAKEQVKTLTKFSGSESEDITHWLKHIEEVFDRALIQSSNKYLAIQSYLTDAALKWFRFNKQNMPDWSSFKIAIVQAYQPSIHQALLKMEQRTQLPGESVMEYYYDKLNLCVQADANMSSSMIIHYLTKGLHASLVAHVIRRHPATTNEFLNIAQDEEKFLLTWKGLSSPSTNEPDCYPSEDIYMDHTVNVVKRPLNIRNQASNWQHNQSPPQPLMQVTINSFPPSYRRSSFQHRPSSISSQQCYEYGGTSVKKKKPSQLCSSSIEVPVNNIIINVLVDTGAAISLIHETTLQNMKHKPIDACSLKEVHTANSGFISLIGLVHLNVQVNHLNTGVDAYVTRDLVCPMLLGRDWIQMNHVNINFFTNRIYLHGGITSVPLVPIPRHEPLIMSLQHTITIPPFHENFISGYVPIKSSNDVLFTPNLALQHTKLVLIPHAVLHIRDYHGIISIRNDTHRPKIIPRHTSLGLISQSTEQLNINIIHKRTTNNRSPPSTSSSFISCTHCASKFCNEQELYQHFLICCNKHLLCENKTIEALVEHVKNPTQRMQAYLVIHQYEQLFDDSCVKGINCSPQQAINTGDHPPLATNPRRISPLNRQIINDEVKKMLNNGIISPSTSPWASPVVIVKKHMRCLVRLRI</sequence>